<comment type="caution">
    <text evidence="2">The sequence shown here is derived from an EMBL/GenBank/DDBJ whole genome shotgun (WGS) entry which is preliminary data.</text>
</comment>
<name>A0ABR4YQ43_9MYCO</name>
<protein>
    <submittedName>
        <fullName evidence="2">Uncharacterized protein</fullName>
    </submittedName>
</protein>
<dbReference type="EMBL" id="JTLZ01000010">
    <property type="protein sequence ID" value="KHO21031.1"/>
    <property type="molecule type" value="Genomic_DNA"/>
</dbReference>
<accession>A0ABR4YQ43</accession>
<organism evidence="2 3">
    <name type="scientific">Mycolicibacterium setense</name>
    <dbReference type="NCBI Taxonomy" id="431269"/>
    <lineage>
        <taxon>Bacteria</taxon>
        <taxon>Bacillati</taxon>
        <taxon>Actinomycetota</taxon>
        <taxon>Actinomycetes</taxon>
        <taxon>Mycobacteriales</taxon>
        <taxon>Mycobacteriaceae</taxon>
        <taxon>Mycolicibacterium</taxon>
    </lineage>
</organism>
<evidence type="ECO:0000313" key="3">
    <source>
        <dbReference type="Proteomes" id="UP000031004"/>
    </source>
</evidence>
<feature type="coiled-coil region" evidence="1">
    <location>
        <begin position="84"/>
        <end position="136"/>
    </location>
</feature>
<dbReference type="Proteomes" id="UP000031004">
    <property type="component" value="Unassembled WGS sequence"/>
</dbReference>
<evidence type="ECO:0000313" key="2">
    <source>
        <dbReference type="EMBL" id="KHO21031.1"/>
    </source>
</evidence>
<evidence type="ECO:0000256" key="1">
    <source>
        <dbReference type="SAM" id="Coils"/>
    </source>
</evidence>
<keyword evidence="3" id="KW-1185">Reference proteome</keyword>
<proteinExistence type="predicted"/>
<reference evidence="2 3" key="1">
    <citation type="submission" date="2014-11" db="EMBL/GenBank/DDBJ databases">
        <title>Mycobacterium setense Manresensis Genome.</title>
        <authorList>
            <person name="Rech G."/>
            <person name="Sumoy L."/>
        </authorList>
    </citation>
    <scope>NUCLEOTIDE SEQUENCE [LARGE SCALE GENOMIC DNA]</scope>
    <source>
        <strain evidence="2 3">Manresensis</strain>
    </source>
</reference>
<keyword evidence="1" id="KW-0175">Coiled coil</keyword>
<sequence length="147" mass="16177">MPDYTCAVAWAGEVLHDPHVTLISREFGSGSISALTVGADAAAVFNPLSRVVCRATAAADCSRPVHSADIAQSRLFEDILIGEIAELRENLAATELRWRRVRERSRVVDAPMPEALVRLHARIAEAERLLVQLRSRFGYDGDSLRVI</sequence>
<gene>
    <name evidence="2" type="ORF">QQ44_22605</name>
</gene>